<proteinExistence type="predicted"/>
<reference evidence="1" key="1">
    <citation type="submission" date="2009-10" db="EMBL/GenBank/DDBJ databases">
        <title>Diversity of trophic interactions inside an arsenic-rich microbial ecosystem.</title>
        <authorList>
            <person name="Bertin P.N."/>
            <person name="Heinrich-Salmeron A."/>
            <person name="Pelletier E."/>
            <person name="Goulhen-Chollet F."/>
            <person name="Arsene-Ploetze F."/>
            <person name="Gallien S."/>
            <person name="Calteau A."/>
            <person name="Vallenet D."/>
            <person name="Casiot C."/>
            <person name="Chane-Woon-Ming B."/>
            <person name="Giloteaux L."/>
            <person name="Barakat M."/>
            <person name="Bonnefoy V."/>
            <person name="Bruneel O."/>
            <person name="Chandler M."/>
            <person name="Cleiss J."/>
            <person name="Duran R."/>
            <person name="Elbaz-Poulichet F."/>
            <person name="Fonknechten N."/>
            <person name="Lauga B."/>
            <person name="Mornico D."/>
            <person name="Ortet P."/>
            <person name="Schaeffer C."/>
            <person name="Siguier P."/>
            <person name="Alexander Thil Smith A."/>
            <person name="Van Dorsselaer A."/>
            <person name="Weissenbach J."/>
            <person name="Medigue C."/>
            <person name="Le Paslier D."/>
        </authorList>
    </citation>
    <scope>NUCLEOTIDE SEQUENCE</scope>
</reference>
<comment type="caution">
    <text evidence="1">The sequence shown here is derived from an EMBL/GenBank/DDBJ whole genome shotgun (WGS) entry which is preliminary data.</text>
</comment>
<accession>E6PXP9</accession>
<protein>
    <submittedName>
        <fullName evidence="1">Uncharacterized protein</fullName>
    </submittedName>
</protein>
<sequence length="51" mass="5464">MNSGQALIAGADFTVTLMFKVVEEGLQNTAGQINDTKMVNGVSAMYADPWK</sequence>
<dbReference type="AlphaFoldDB" id="E6PXP9"/>
<gene>
    <name evidence="1" type="ORF">CARN3_0653</name>
</gene>
<evidence type="ECO:0000313" key="1">
    <source>
        <dbReference type="EMBL" id="CBH99708.1"/>
    </source>
</evidence>
<organism evidence="1">
    <name type="scientific">mine drainage metagenome</name>
    <dbReference type="NCBI Taxonomy" id="410659"/>
    <lineage>
        <taxon>unclassified sequences</taxon>
        <taxon>metagenomes</taxon>
        <taxon>ecological metagenomes</taxon>
    </lineage>
</organism>
<name>E6PXP9_9ZZZZ</name>
<dbReference type="EMBL" id="CABN01000044">
    <property type="protein sequence ID" value="CBH99708.1"/>
    <property type="molecule type" value="Genomic_DNA"/>
</dbReference>